<feature type="transmembrane region" description="Helical" evidence="2">
    <location>
        <begin position="78"/>
        <end position="96"/>
    </location>
</feature>
<dbReference type="InterPro" id="IPR055693">
    <property type="entry name" value="DUF7269"/>
</dbReference>
<reference evidence="5 6" key="1">
    <citation type="journal article" date="2019" name="Nat. Commun.">
        <title>A new type of DNA phosphorothioation-based antiviral system in archaea.</title>
        <authorList>
            <person name="Xiong L."/>
            <person name="Liu S."/>
            <person name="Chen S."/>
            <person name="Xiao Y."/>
            <person name="Zhu B."/>
            <person name="Gao Y."/>
            <person name="Zhang Y."/>
            <person name="Chen B."/>
            <person name="Luo J."/>
            <person name="Deng Z."/>
            <person name="Chen X."/>
            <person name="Wang L."/>
            <person name="Chen S."/>
        </authorList>
    </citation>
    <scope>NUCLEOTIDE SEQUENCE [LARGE SCALE GENOMIC DNA]</scope>
    <source>
        <strain evidence="5 6">CBA1105</strain>
    </source>
</reference>
<dbReference type="InterPro" id="IPR001434">
    <property type="entry name" value="OmcB-like_DUF11"/>
</dbReference>
<evidence type="ECO:0000259" key="3">
    <source>
        <dbReference type="Pfam" id="PF01345"/>
    </source>
</evidence>
<dbReference type="GeneID" id="39847305"/>
<feature type="compositionally biased region" description="Basic and acidic residues" evidence="1">
    <location>
        <begin position="16"/>
        <end position="26"/>
    </location>
</feature>
<accession>A0A4D6HAR4</accession>
<evidence type="ECO:0000259" key="4">
    <source>
        <dbReference type="Pfam" id="PF01882"/>
    </source>
</evidence>
<dbReference type="InterPro" id="IPR013783">
    <property type="entry name" value="Ig-like_fold"/>
</dbReference>
<dbReference type="AlphaFoldDB" id="A0A4D6HAR4"/>
<proteinExistence type="predicted"/>
<dbReference type="InterPro" id="IPR002881">
    <property type="entry name" value="DUF58"/>
</dbReference>
<sequence>MSKSLFDEASVEGDEEPYRYEPADADEKADDETVESTTESRLATRPVLALLTGAAFCLVGLVVGVGSLPGSSPTLEVFVVPTIGVVAVLFGLGWLADQFGGAGGGVDLPAVERIETVVPGADIDETLAAERASRAPYSERTAVRKRLRQVVLAALQKAGHDPERAEQLLDEEAWTDDPRAASFFTISGATASRMARITERVRTRIRRLLGRDSPFGRDARYTVDAAAELVSVGERAWNDPENPDVIDETAAETRRTRDLQPGLVATQRVRLVGGLVLVAVGVGIALQQPALLLVGAVGTGVLAHRYAGGVPDPDLHVRRTVAAEDPDPGDVVTVTVTVENTGESTLFDLRLVDGVPPTLEVVDGSPRRYTGLRPGASETISYDVTVESGQHTFDPLGVVARSASGAVERALTVGVDGETMLTCETSPTPDVERPISATVDRTVGSVVTDTGGAGVEFHSVREYRSGDPLRRIDWRQLAKGGELATRQFSVERSTTVVLVVDTRAEAFVASGPDAPTAVDRSVHAAASIVHELLYSNDRVGLATVGPQRCWVDPRGGASQWPLLKEAFSTHEAFVYPTGEERFLRLSTLHWLETRIPDGAQLVFFSPLTDDGGLQIARGLQARGYPLSVVSPRVTGTESPGRLVAHLERQLRLSRLRQCGLWAADWRADEPLGAAFDRTERRRQR</sequence>
<organism evidence="5 6">
    <name type="scientific">Halapricum salinum</name>
    <dbReference type="NCBI Taxonomy" id="1457250"/>
    <lineage>
        <taxon>Archaea</taxon>
        <taxon>Methanobacteriati</taxon>
        <taxon>Methanobacteriota</taxon>
        <taxon>Stenosarchaea group</taxon>
        <taxon>Halobacteria</taxon>
        <taxon>Halobacteriales</taxon>
        <taxon>Haloarculaceae</taxon>
        <taxon>Halapricum</taxon>
    </lineage>
</organism>
<dbReference type="NCBIfam" id="TIGR01451">
    <property type="entry name" value="B_ant_repeat"/>
    <property type="match status" value="1"/>
</dbReference>
<keyword evidence="2" id="KW-0812">Transmembrane</keyword>
<dbReference type="OrthoDB" id="31512at2157"/>
<keyword evidence="6" id="KW-1185">Reference proteome</keyword>
<evidence type="ECO:0000256" key="1">
    <source>
        <dbReference type="SAM" id="MobiDB-lite"/>
    </source>
</evidence>
<protein>
    <submittedName>
        <fullName evidence="5">DUF58 domain-containing protein</fullName>
    </submittedName>
</protein>
<feature type="transmembrane region" description="Helical" evidence="2">
    <location>
        <begin position="269"/>
        <end position="286"/>
    </location>
</feature>
<dbReference type="STRING" id="1457250.GCA_000755225_03419"/>
<dbReference type="Pfam" id="PF01882">
    <property type="entry name" value="DUF58"/>
    <property type="match status" value="1"/>
</dbReference>
<dbReference type="Pfam" id="PF23933">
    <property type="entry name" value="DUF7269"/>
    <property type="match status" value="1"/>
</dbReference>
<evidence type="ECO:0000313" key="6">
    <source>
        <dbReference type="Proteomes" id="UP000296706"/>
    </source>
</evidence>
<dbReference type="Gene3D" id="2.60.40.10">
    <property type="entry name" value="Immunoglobulins"/>
    <property type="match status" value="1"/>
</dbReference>
<dbReference type="Pfam" id="PF01345">
    <property type="entry name" value="DUF11"/>
    <property type="match status" value="1"/>
</dbReference>
<keyword evidence="2" id="KW-0472">Membrane</keyword>
<dbReference type="KEGG" id="hsn:DV733_05530"/>
<gene>
    <name evidence="5" type="ORF">DV733_05530</name>
</gene>
<dbReference type="PANTHER" id="PTHR33608">
    <property type="entry name" value="BLL2464 PROTEIN"/>
    <property type="match status" value="1"/>
</dbReference>
<name>A0A4D6HAR4_9EURY</name>
<keyword evidence="2" id="KW-1133">Transmembrane helix</keyword>
<feature type="domain" description="DUF11" evidence="3">
    <location>
        <begin position="314"/>
        <end position="386"/>
    </location>
</feature>
<feature type="transmembrane region" description="Helical" evidence="2">
    <location>
        <begin position="47"/>
        <end position="66"/>
    </location>
</feature>
<dbReference type="EMBL" id="CP031310">
    <property type="protein sequence ID" value="QCC50735.1"/>
    <property type="molecule type" value="Genomic_DNA"/>
</dbReference>
<evidence type="ECO:0000313" key="5">
    <source>
        <dbReference type="EMBL" id="QCC50735.1"/>
    </source>
</evidence>
<dbReference type="Proteomes" id="UP000296706">
    <property type="component" value="Chromosome"/>
</dbReference>
<feature type="domain" description="DUF58" evidence="4">
    <location>
        <begin position="459"/>
        <end position="555"/>
    </location>
</feature>
<dbReference type="PANTHER" id="PTHR33608:SF6">
    <property type="entry name" value="BLL2464 PROTEIN"/>
    <property type="match status" value="1"/>
</dbReference>
<feature type="region of interest" description="Disordered" evidence="1">
    <location>
        <begin position="1"/>
        <end position="39"/>
    </location>
</feature>
<dbReference type="InterPro" id="IPR047589">
    <property type="entry name" value="DUF11_rpt"/>
</dbReference>
<dbReference type="RefSeq" id="WP_049994180.1">
    <property type="nucleotide sequence ID" value="NZ_CP031310.1"/>
</dbReference>
<evidence type="ECO:0000256" key="2">
    <source>
        <dbReference type="SAM" id="Phobius"/>
    </source>
</evidence>